<keyword evidence="3 5" id="KW-1133">Transmembrane helix</keyword>
<feature type="transmembrane region" description="Helical" evidence="5">
    <location>
        <begin position="6"/>
        <end position="32"/>
    </location>
</feature>
<gene>
    <name evidence="6" type="ORF">CWD77_13810</name>
</gene>
<organism evidence="6 7">
    <name type="scientific">Rhodohalobacter barkolensis</name>
    <dbReference type="NCBI Taxonomy" id="2053187"/>
    <lineage>
        <taxon>Bacteria</taxon>
        <taxon>Pseudomonadati</taxon>
        <taxon>Balneolota</taxon>
        <taxon>Balneolia</taxon>
        <taxon>Balneolales</taxon>
        <taxon>Balneolaceae</taxon>
        <taxon>Rhodohalobacter</taxon>
    </lineage>
</organism>
<dbReference type="Pfam" id="PF02535">
    <property type="entry name" value="Zip"/>
    <property type="match status" value="1"/>
</dbReference>
<dbReference type="PANTHER" id="PTHR11040:SF70">
    <property type="entry name" value="OS05G0316100 PROTEIN"/>
    <property type="match status" value="1"/>
</dbReference>
<comment type="subcellular location">
    <subcellularLocation>
        <location evidence="1">Membrane</location>
        <topology evidence="1">Multi-pass membrane protein</topology>
    </subcellularLocation>
</comment>
<sequence length="255" mass="27274">MSDGNVTVFHVFVAASITAVATGFGALPFLFVEKFDNKWLGIGNAMAAGLMFGASVGLVYEGFTTEGVTYSYLRVIAGASLGGILVYLSQKFLNNRDDEYSIGKVQGADAIKMLMIVGIMTIHSFAEGIGVGVSFGDSNTFGAFISIAIAIHNIPEGLAISLILIPRGTSVRKAALWSIFSSLPQPLMAIPAFLFVLLFKEFLPFGLGLAAGAMFWMVFKELIPEAKEELGIKQIYAIMTITAAAMILFQFVIEG</sequence>
<evidence type="ECO:0000256" key="1">
    <source>
        <dbReference type="ARBA" id="ARBA00004141"/>
    </source>
</evidence>
<evidence type="ECO:0000313" key="7">
    <source>
        <dbReference type="Proteomes" id="UP000233398"/>
    </source>
</evidence>
<dbReference type="GO" id="GO:0016020">
    <property type="term" value="C:membrane"/>
    <property type="evidence" value="ECO:0007669"/>
    <property type="project" value="UniProtKB-SubCell"/>
</dbReference>
<feature type="transmembrane region" description="Helical" evidence="5">
    <location>
        <begin position="39"/>
        <end position="60"/>
    </location>
</feature>
<dbReference type="EMBL" id="PISP01000006">
    <property type="protein sequence ID" value="PKD42749.1"/>
    <property type="molecule type" value="Genomic_DNA"/>
</dbReference>
<dbReference type="AlphaFoldDB" id="A0A2N0VEY1"/>
<feature type="transmembrane region" description="Helical" evidence="5">
    <location>
        <begin position="205"/>
        <end position="223"/>
    </location>
</feature>
<keyword evidence="7" id="KW-1185">Reference proteome</keyword>
<dbReference type="InterPro" id="IPR003689">
    <property type="entry name" value="ZIP"/>
</dbReference>
<dbReference type="GO" id="GO:0005385">
    <property type="term" value="F:zinc ion transmembrane transporter activity"/>
    <property type="evidence" value="ECO:0007669"/>
    <property type="project" value="TreeGrafter"/>
</dbReference>
<protein>
    <submittedName>
        <fullName evidence="6">ZIP family metal transporter</fullName>
    </submittedName>
</protein>
<name>A0A2N0VEY1_9BACT</name>
<feature type="transmembrane region" description="Helical" evidence="5">
    <location>
        <begin position="177"/>
        <end position="199"/>
    </location>
</feature>
<feature type="transmembrane region" description="Helical" evidence="5">
    <location>
        <begin position="141"/>
        <end position="165"/>
    </location>
</feature>
<proteinExistence type="predicted"/>
<accession>A0A2N0VEY1</accession>
<dbReference type="PANTHER" id="PTHR11040">
    <property type="entry name" value="ZINC/IRON TRANSPORTER"/>
    <property type="match status" value="1"/>
</dbReference>
<dbReference type="RefSeq" id="WP_101074443.1">
    <property type="nucleotide sequence ID" value="NZ_PISP01000006.1"/>
</dbReference>
<evidence type="ECO:0000256" key="2">
    <source>
        <dbReference type="ARBA" id="ARBA00022692"/>
    </source>
</evidence>
<feature type="transmembrane region" description="Helical" evidence="5">
    <location>
        <begin position="110"/>
        <end position="135"/>
    </location>
</feature>
<dbReference type="OrthoDB" id="9787346at2"/>
<dbReference type="Proteomes" id="UP000233398">
    <property type="component" value="Unassembled WGS sequence"/>
</dbReference>
<evidence type="ECO:0000256" key="3">
    <source>
        <dbReference type="ARBA" id="ARBA00022989"/>
    </source>
</evidence>
<feature type="transmembrane region" description="Helical" evidence="5">
    <location>
        <begin position="235"/>
        <end position="253"/>
    </location>
</feature>
<keyword evidence="4 5" id="KW-0472">Membrane</keyword>
<feature type="transmembrane region" description="Helical" evidence="5">
    <location>
        <begin position="72"/>
        <end position="89"/>
    </location>
</feature>
<evidence type="ECO:0000256" key="4">
    <source>
        <dbReference type="ARBA" id="ARBA00023136"/>
    </source>
</evidence>
<evidence type="ECO:0000256" key="5">
    <source>
        <dbReference type="SAM" id="Phobius"/>
    </source>
</evidence>
<keyword evidence="2 5" id="KW-0812">Transmembrane</keyword>
<reference evidence="6 7" key="1">
    <citation type="submission" date="2017-11" db="EMBL/GenBank/DDBJ databases">
        <title>Rhodohalobacter 15182 sp. nov., isolated from a salt lake.</title>
        <authorList>
            <person name="Han S."/>
        </authorList>
    </citation>
    <scope>NUCLEOTIDE SEQUENCE [LARGE SCALE GENOMIC DNA]</scope>
    <source>
        <strain evidence="6 7">15182</strain>
    </source>
</reference>
<evidence type="ECO:0000313" key="6">
    <source>
        <dbReference type="EMBL" id="PKD42749.1"/>
    </source>
</evidence>
<comment type="caution">
    <text evidence="6">The sequence shown here is derived from an EMBL/GenBank/DDBJ whole genome shotgun (WGS) entry which is preliminary data.</text>
</comment>